<evidence type="ECO:0000313" key="1">
    <source>
        <dbReference type="EMBL" id="AXA36460.1"/>
    </source>
</evidence>
<reference evidence="1 2" key="1">
    <citation type="submission" date="2018-05" db="EMBL/GenBank/DDBJ databases">
        <title>A metagenomic window into the 2 km-deep terrestrial subsurface aquifer revealed taxonomically and functionally diverse microbial community comprising novel uncultured bacterial lineages.</title>
        <authorList>
            <person name="Kadnikov V.V."/>
            <person name="Mardanov A.V."/>
            <person name="Beletsky A.V."/>
            <person name="Banks D."/>
            <person name="Pimenov N.V."/>
            <person name="Frank Y.A."/>
            <person name="Karnachuk O.V."/>
            <person name="Ravin N.V."/>
        </authorList>
    </citation>
    <scope>NUCLEOTIDE SEQUENCE [LARGE SCALE GENOMIC DNA]</scope>
    <source>
        <strain evidence="1">BY</strain>
    </source>
</reference>
<gene>
    <name evidence="1" type="ORF">BRCON_1683</name>
</gene>
<proteinExistence type="predicted"/>
<protein>
    <submittedName>
        <fullName evidence="1">Uncharacterized protein</fullName>
    </submittedName>
</protein>
<dbReference type="KEGG" id="schv:BRCON_1683"/>
<dbReference type="Proteomes" id="UP000262583">
    <property type="component" value="Chromosome"/>
</dbReference>
<dbReference type="AlphaFoldDB" id="A0A2Z4Y5M3"/>
<organism evidence="1 2">
    <name type="scientific">Sumerlaea chitinivorans</name>
    <dbReference type="NCBI Taxonomy" id="2250252"/>
    <lineage>
        <taxon>Bacteria</taxon>
        <taxon>Candidatus Sumerlaeota</taxon>
        <taxon>Candidatus Sumerlaeia</taxon>
        <taxon>Candidatus Sumerlaeales</taxon>
        <taxon>Candidatus Sumerlaeaceae</taxon>
        <taxon>Candidatus Sumerlaea</taxon>
    </lineage>
</organism>
<sequence length="43" mass="4796">MNFLLRCTNCGDLATFRANVYQEPWTATTSTGRHSSEGVSEPF</sequence>
<evidence type="ECO:0000313" key="2">
    <source>
        <dbReference type="Proteomes" id="UP000262583"/>
    </source>
</evidence>
<name>A0A2Z4Y5M3_SUMC1</name>
<accession>A0A2Z4Y5M3</accession>
<dbReference type="EMBL" id="CP030759">
    <property type="protein sequence ID" value="AXA36460.1"/>
    <property type="molecule type" value="Genomic_DNA"/>
</dbReference>